<dbReference type="InterPro" id="IPR043128">
    <property type="entry name" value="Rev_trsase/Diguanyl_cyclase"/>
</dbReference>
<dbReference type="InterPro" id="IPR000160">
    <property type="entry name" value="GGDEF_dom"/>
</dbReference>
<evidence type="ECO:0000256" key="2">
    <source>
        <dbReference type="ARBA" id="ARBA00034247"/>
    </source>
</evidence>
<evidence type="ECO:0000313" key="6">
    <source>
        <dbReference type="Proteomes" id="UP000321389"/>
    </source>
</evidence>
<dbReference type="GO" id="GO:0005886">
    <property type="term" value="C:plasma membrane"/>
    <property type="evidence" value="ECO:0007669"/>
    <property type="project" value="TreeGrafter"/>
</dbReference>
<protein>
    <recommendedName>
        <fullName evidence="1">diguanylate cyclase</fullName>
        <ecNumber evidence="1">2.7.7.65</ecNumber>
    </recommendedName>
</protein>
<dbReference type="InterPro" id="IPR029787">
    <property type="entry name" value="Nucleotide_cyclase"/>
</dbReference>
<dbReference type="NCBIfam" id="TIGR00254">
    <property type="entry name" value="GGDEF"/>
    <property type="match status" value="1"/>
</dbReference>
<dbReference type="InterPro" id="IPR050469">
    <property type="entry name" value="Diguanylate_Cyclase"/>
</dbReference>
<feature type="transmembrane region" description="Helical" evidence="3">
    <location>
        <begin position="70"/>
        <end position="92"/>
    </location>
</feature>
<dbReference type="SMART" id="SM00267">
    <property type="entry name" value="GGDEF"/>
    <property type="match status" value="1"/>
</dbReference>
<feature type="transmembrane region" description="Helical" evidence="3">
    <location>
        <begin position="152"/>
        <end position="172"/>
    </location>
</feature>
<dbReference type="PANTHER" id="PTHR45138:SF9">
    <property type="entry name" value="DIGUANYLATE CYCLASE DGCM-RELATED"/>
    <property type="match status" value="1"/>
</dbReference>
<name>A0A5B8KYP1_9HYPH</name>
<feature type="transmembrane region" description="Helical" evidence="3">
    <location>
        <begin position="128"/>
        <end position="145"/>
    </location>
</feature>
<comment type="catalytic activity">
    <reaction evidence="2">
        <text>2 GTP = 3',3'-c-di-GMP + 2 diphosphate</text>
        <dbReference type="Rhea" id="RHEA:24898"/>
        <dbReference type="ChEBI" id="CHEBI:33019"/>
        <dbReference type="ChEBI" id="CHEBI:37565"/>
        <dbReference type="ChEBI" id="CHEBI:58805"/>
        <dbReference type="EC" id="2.7.7.65"/>
    </reaction>
</comment>
<dbReference type="FunFam" id="3.30.70.270:FF:000001">
    <property type="entry name" value="Diguanylate cyclase domain protein"/>
    <property type="match status" value="1"/>
</dbReference>
<dbReference type="KEGG" id="niy:FQ775_09970"/>
<dbReference type="EC" id="2.7.7.65" evidence="1"/>
<dbReference type="RefSeq" id="WP_146299327.1">
    <property type="nucleotide sequence ID" value="NZ_CP042301.2"/>
</dbReference>
<dbReference type="PANTHER" id="PTHR45138">
    <property type="entry name" value="REGULATORY COMPONENTS OF SENSORY TRANSDUCTION SYSTEM"/>
    <property type="match status" value="1"/>
</dbReference>
<dbReference type="Gene3D" id="3.30.70.270">
    <property type="match status" value="1"/>
</dbReference>
<dbReference type="CDD" id="cd01949">
    <property type="entry name" value="GGDEF"/>
    <property type="match status" value="1"/>
</dbReference>
<accession>A0A5B8KYP1</accession>
<sequence length="407" mass="45176">MDAAPATLEQVERFLAERRKGLDFPEEIENRYEFDTRRRRAAALRAGIPSLALVYNLFLIPDWLLARDVFYLSVFLHLVIVTPWMFVVRGLIRETTPRHWREGLAASVPVLIVLQILVGFHFTNAPDAAHYQYFVLPVILFTNTAQRPPFRMATAVSVIILLCYTAAVLTSGHMTTPVAFVALSIILASAYLTLVSSFYLERDRRRTYLHGLRDRLRHAEAEAASRHDVLTGLANRRYLEERLAAFWQSGDAVSPVAVIMLDIDHFKPFNDHYGHVVGDTCLERIAASIRAELRGTDDLAVRYGGEELLVLLPRTEAADAIRLAERMRRAIEALAIPHRGIASGQVVTASFGVAAASVAAARPQELIEAADAALYAAKRAGRNRVWPPLLRPSEGVASLPVAAKPSA</sequence>
<keyword evidence="3" id="KW-0812">Transmembrane</keyword>
<dbReference type="GO" id="GO:0043709">
    <property type="term" value="P:cell adhesion involved in single-species biofilm formation"/>
    <property type="evidence" value="ECO:0007669"/>
    <property type="project" value="TreeGrafter"/>
</dbReference>
<evidence type="ECO:0000313" key="5">
    <source>
        <dbReference type="EMBL" id="QDZ00681.1"/>
    </source>
</evidence>
<dbReference type="OrthoDB" id="9812260at2"/>
<feature type="transmembrane region" description="Helical" evidence="3">
    <location>
        <begin position="42"/>
        <end position="64"/>
    </location>
</feature>
<gene>
    <name evidence="5" type="ORF">FQ775_09970</name>
</gene>
<reference evidence="5" key="1">
    <citation type="submission" date="2020-04" db="EMBL/GenBank/DDBJ databases">
        <title>Nitratireductor sp. nov. isolated from mangrove soil.</title>
        <authorList>
            <person name="Ye Y."/>
        </authorList>
    </citation>
    <scope>NUCLEOTIDE SEQUENCE</scope>
    <source>
        <strain evidence="5">SY7</strain>
    </source>
</reference>
<feature type="transmembrane region" description="Helical" evidence="3">
    <location>
        <begin position="178"/>
        <end position="200"/>
    </location>
</feature>
<dbReference type="SUPFAM" id="SSF55073">
    <property type="entry name" value="Nucleotide cyclase"/>
    <property type="match status" value="1"/>
</dbReference>
<keyword evidence="3" id="KW-0472">Membrane</keyword>
<organism evidence="5 6">
    <name type="scientific">Nitratireductor mangrovi</name>
    <dbReference type="NCBI Taxonomy" id="2599600"/>
    <lineage>
        <taxon>Bacteria</taxon>
        <taxon>Pseudomonadati</taxon>
        <taxon>Pseudomonadota</taxon>
        <taxon>Alphaproteobacteria</taxon>
        <taxon>Hyphomicrobiales</taxon>
        <taxon>Phyllobacteriaceae</taxon>
        <taxon>Nitratireductor</taxon>
    </lineage>
</organism>
<proteinExistence type="predicted"/>
<evidence type="ECO:0000259" key="4">
    <source>
        <dbReference type="PROSITE" id="PS50887"/>
    </source>
</evidence>
<dbReference type="Proteomes" id="UP000321389">
    <property type="component" value="Chromosome"/>
</dbReference>
<dbReference type="Pfam" id="PF00990">
    <property type="entry name" value="GGDEF"/>
    <property type="match status" value="1"/>
</dbReference>
<keyword evidence="6" id="KW-1185">Reference proteome</keyword>
<dbReference type="GO" id="GO:0052621">
    <property type="term" value="F:diguanylate cyclase activity"/>
    <property type="evidence" value="ECO:0007669"/>
    <property type="project" value="UniProtKB-EC"/>
</dbReference>
<dbReference type="AlphaFoldDB" id="A0A5B8KYP1"/>
<feature type="transmembrane region" description="Helical" evidence="3">
    <location>
        <begin position="104"/>
        <end position="122"/>
    </location>
</feature>
<dbReference type="GO" id="GO:1902201">
    <property type="term" value="P:negative regulation of bacterial-type flagellum-dependent cell motility"/>
    <property type="evidence" value="ECO:0007669"/>
    <property type="project" value="TreeGrafter"/>
</dbReference>
<feature type="domain" description="GGDEF" evidence="4">
    <location>
        <begin position="254"/>
        <end position="390"/>
    </location>
</feature>
<dbReference type="EMBL" id="CP042301">
    <property type="protein sequence ID" value="QDZ00681.1"/>
    <property type="molecule type" value="Genomic_DNA"/>
</dbReference>
<dbReference type="PROSITE" id="PS50887">
    <property type="entry name" value="GGDEF"/>
    <property type="match status" value="1"/>
</dbReference>
<keyword evidence="3" id="KW-1133">Transmembrane helix</keyword>
<evidence type="ECO:0000256" key="1">
    <source>
        <dbReference type="ARBA" id="ARBA00012528"/>
    </source>
</evidence>
<evidence type="ECO:0000256" key="3">
    <source>
        <dbReference type="SAM" id="Phobius"/>
    </source>
</evidence>